<evidence type="ECO:0000256" key="5">
    <source>
        <dbReference type="ARBA" id="ARBA00022801"/>
    </source>
</evidence>
<feature type="domain" description="PHP" evidence="9">
    <location>
        <begin position="5"/>
        <end position="216"/>
    </location>
</feature>
<reference evidence="10 11" key="1">
    <citation type="submission" date="2023-07" db="EMBL/GenBank/DDBJ databases">
        <title>Genomic Encyclopedia of Type Strains, Phase IV (KMG-IV): sequencing the most valuable type-strain genomes for metagenomic binning, comparative biology and taxonomic classification.</title>
        <authorList>
            <person name="Goeker M."/>
        </authorList>
    </citation>
    <scope>NUCLEOTIDE SEQUENCE [LARGE SCALE GENOMIC DNA]</scope>
    <source>
        <strain evidence="10 11">DSM 9768</strain>
    </source>
</reference>
<dbReference type="SUPFAM" id="SSF89550">
    <property type="entry name" value="PHP domain-like"/>
    <property type="match status" value="1"/>
</dbReference>
<keyword evidence="6 8" id="KW-0368">Histidine biosynthesis</keyword>
<dbReference type="NCBIfam" id="NF005996">
    <property type="entry name" value="PRK08123.1"/>
    <property type="match status" value="1"/>
</dbReference>
<dbReference type="PANTHER" id="PTHR21039">
    <property type="entry name" value="HISTIDINOL PHOSPHATASE-RELATED"/>
    <property type="match status" value="1"/>
</dbReference>
<evidence type="ECO:0000256" key="3">
    <source>
        <dbReference type="ARBA" id="ARBA00013085"/>
    </source>
</evidence>
<comment type="catalytic activity">
    <reaction evidence="7 8">
        <text>L-histidinol phosphate + H2O = L-histidinol + phosphate</text>
        <dbReference type="Rhea" id="RHEA:14465"/>
        <dbReference type="ChEBI" id="CHEBI:15377"/>
        <dbReference type="ChEBI" id="CHEBI:43474"/>
        <dbReference type="ChEBI" id="CHEBI:57699"/>
        <dbReference type="ChEBI" id="CHEBI:57980"/>
        <dbReference type="EC" id="3.1.3.15"/>
    </reaction>
</comment>
<evidence type="ECO:0000313" key="10">
    <source>
        <dbReference type="EMBL" id="MDQ0255012.1"/>
    </source>
</evidence>
<keyword evidence="4 8" id="KW-0028">Amino-acid biosynthesis</keyword>
<dbReference type="Proteomes" id="UP001230005">
    <property type="component" value="Unassembled WGS sequence"/>
</dbReference>
<gene>
    <name evidence="10" type="ORF">J2S74_002394</name>
</gene>
<evidence type="ECO:0000259" key="9">
    <source>
        <dbReference type="Pfam" id="PF02811"/>
    </source>
</evidence>
<sequence length="270" mass="31227">MYIKDGHIHSPYCPHGTTDPFEKYIKKAIHLGYNEMTFTEHAPLPKGFKDPVPQMDSAMSLEQLEFYFQAVKELQVKYEKIIKINVGLEIDFIEGFEEETEQLLNKWGHELDDAILSVHFLKCSRANRYICLDYSPSAFESLIDEYSTLEGVYEKYYRTIELSITSNLGKYKPNRIGHITLVRKFQRRFPRSFDDSHYIINTLNSVNDRGLTLDINGAGLLKPLCREFYPPLEWVKMAASIGIPLVYGSDAHSAEQLGEGLEEFYNLINY</sequence>
<organism evidence="10 11">
    <name type="scientific">Evansella vedderi</name>
    <dbReference type="NCBI Taxonomy" id="38282"/>
    <lineage>
        <taxon>Bacteria</taxon>
        <taxon>Bacillati</taxon>
        <taxon>Bacillota</taxon>
        <taxon>Bacilli</taxon>
        <taxon>Bacillales</taxon>
        <taxon>Bacillaceae</taxon>
        <taxon>Evansella</taxon>
    </lineage>
</organism>
<comment type="similarity">
    <text evidence="2 8">Belongs to the PHP hydrolase family. HisK subfamily.</text>
</comment>
<comment type="pathway">
    <text evidence="1 8">Amino-acid biosynthesis; L-histidine biosynthesis; L-histidine from 5-phospho-alpha-D-ribose 1-diphosphate: step 8/9.</text>
</comment>
<proteinExistence type="inferred from homology"/>
<dbReference type="Gene3D" id="3.20.20.140">
    <property type="entry name" value="Metal-dependent hydrolases"/>
    <property type="match status" value="1"/>
</dbReference>
<dbReference type="RefSeq" id="WP_307325780.1">
    <property type="nucleotide sequence ID" value="NZ_JAUSUG010000008.1"/>
</dbReference>
<dbReference type="PANTHER" id="PTHR21039:SF0">
    <property type="entry name" value="HISTIDINOL-PHOSPHATASE"/>
    <property type="match status" value="1"/>
</dbReference>
<dbReference type="EMBL" id="JAUSUG010000008">
    <property type="protein sequence ID" value="MDQ0255012.1"/>
    <property type="molecule type" value="Genomic_DNA"/>
</dbReference>
<evidence type="ECO:0000256" key="7">
    <source>
        <dbReference type="ARBA" id="ARBA00049158"/>
    </source>
</evidence>
<name>A0ABT9ZW85_9BACI</name>
<dbReference type="InterPro" id="IPR004013">
    <property type="entry name" value="PHP_dom"/>
</dbReference>
<dbReference type="GO" id="GO:0004401">
    <property type="term" value="F:histidinol-phosphatase activity"/>
    <property type="evidence" value="ECO:0007669"/>
    <property type="project" value="UniProtKB-EC"/>
</dbReference>
<dbReference type="CDD" id="cd12110">
    <property type="entry name" value="PHP_HisPPase_Hisj_like"/>
    <property type="match status" value="1"/>
</dbReference>
<comment type="caution">
    <text evidence="10">The sequence shown here is derived from an EMBL/GenBank/DDBJ whole genome shotgun (WGS) entry which is preliminary data.</text>
</comment>
<dbReference type="Pfam" id="PF02811">
    <property type="entry name" value="PHP"/>
    <property type="match status" value="1"/>
</dbReference>
<dbReference type="EC" id="3.1.3.15" evidence="3 8"/>
<evidence type="ECO:0000313" key="11">
    <source>
        <dbReference type="Proteomes" id="UP001230005"/>
    </source>
</evidence>
<keyword evidence="11" id="KW-1185">Reference proteome</keyword>
<evidence type="ECO:0000256" key="4">
    <source>
        <dbReference type="ARBA" id="ARBA00022605"/>
    </source>
</evidence>
<keyword evidence="5 8" id="KW-0378">Hydrolase</keyword>
<dbReference type="InterPro" id="IPR010140">
    <property type="entry name" value="Histidinol_P_phosphatase_HisJ"/>
</dbReference>
<protein>
    <recommendedName>
        <fullName evidence="3 8">Histidinol-phosphatase</fullName>
        <shortName evidence="8">HolPase</shortName>
        <ecNumber evidence="3 8">3.1.3.15</ecNumber>
    </recommendedName>
</protein>
<dbReference type="NCBIfam" id="TIGR01856">
    <property type="entry name" value="hisJ_fam"/>
    <property type="match status" value="1"/>
</dbReference>
<evidence type="ECO:0000256" key="1">
    <source>
        <dbReference type="ARBA" id="ARBA00004970"/>
    </source>
</evidence>
<accession>A0ABT9ZW85</accession>
<dbReference type="InterPro" id="IPR016195">
    <property type="entry name" value="Pol/histidinol_Pase-like"/>
</dbReference>
<evidence type="ECO:0000256" key="2">
    <source>
        <dbReference type="ARBA" id="ARBA00009152"/>
    </source>
</evidence>
<evidence type="ECO:0000256" key="6">
    <source>
        <dbReference type="ARBA" id="ARBA00023102"/>
    </source>
</evidence>
<evidence type="ECO:0000256" key="8">
    <source>
        <dbReference type="RuleBase" id="RU366003"/>
    </source>
</evidence>